<accession>A0AAV7WZW4</accession>
<gene>
    <name evidence="1" type="ORF">NDU88_005879</name>
</gene>
<name>A0AAV7WZW4_PLEWA</name>
<reference evidence="1" key="1">
    <citation type="journal article" date="2022" name="bioRxiv">
        <title>Sequencing and chromosome-scale assembly of the giantPleurodeles waltlgenome.</title>
        <authorList>
            <person name="Brown T."/>
            <person name="Elewa A."/>
            <person name="Iarovenko S."/>
            <person name="Subramanian E."/>
            <person name="Araus A.J."/>
            <person name="Petzold A."/>
            <person name="Susuki M."/>
            <person name="Suzuki K.-i.T."/>
            <person name="Hayashi T."/>
            <person name="Toyoda A."/>
            <person name="Oliveira C."/>
            <person name="Osipova E."/>
            <person name="Leigh N.D."/>
            <person name="Simon A."/>
            <person name="Yun M.H."/>
        </authorList>
    </citation>
    <scope>NUCLEOTIDE SEQUENCE</scope>
    <source>
        <strain evidence="1">20211129_DDA</strain>
        <tissue evidence="1">Liver</tissue>
    </source>
</reference>
<dbReference type="EMBL" id="JANPWB010000001">
    <property type="protein sequence ID" value="KAJ1218296.1"/>
    <property type="molecule type" value="Genomic_DNA"/>
</dbReference>
<protein>
    <submittedName>
        <fullName evidence="1">Uncharacterized protein</fullName>
    </submittedName>
</protein>
<keyword evidence="2" id="KW-1185">Reference proteome</keyword>
<evidence type="ECO:0000313" key="2">
    <source>
        <dbReference type="Proteomes" id="UP001066276"/>
    </source>
</evidence>
<proteinExistence type="predicted"/>
<evidence type="ECO:0000313" key="1">
    <source>
        <dbReference type="EMBL" id="KAJ1218296.1"/>
    </source>
</evidence>
<dbReference type="AlphaFoldDB" id="A0AAV7WZW4"/>
<comment type="caution">
    <text evidence="1">The sequence shown here is derived from an EMBL/GenBank/DDBJ whole genome shotgun (WGS) entry which is preliminary data.</text>
</comment>
<sequence length="90" mass="10036">MMEGLQDSGVPFKVSLLSQTIVRRAARDPAGLWHTSPEDFRLQRGGGCGSHGLPSDRAHLLGHWIMLRSHPAVWYVRAVALPWDCELDMS</sequence>
<dbReference type="Proteomes" id="UP001066276">
    <property type="component" value="Chromosome 1_1"/>
</dbReference>
<organism evidence="1 2">
    <name type="scientific">Pleurodeles waltl</name>
    <name type="common">Iberian ribbed newt</name>
    <dbReference type="NCBI Taxonomy" id="8319"/>
    <lineage>
        <taxon>Eukaryota</taxon>
        <taxon>Metazoa</taxon>
        <taxon>Chordata</taxon>
        <taxon>Craniata</taxon>
        <taxon>Vertebrata</taxon>
        <taxon>Euteleostomi</taxon>
        <taxon>Amphibia</taxon>
        <taxon>Batrachia</taxon>
        <taxon>Caudata</taxon>
        <taxon>Salamandroidea</taxon>
        <taxon>Salamandridae</taxon>
        <taxon>Pleurodelinae</taxon>
        <taxon>Pleurodeles</taxon>
    </lineage>
</organism>